<dbReference type="PROSITE" id="PS50109">
    <property type="entry name" value="HIS_KIN"/>
    <property type="match status" value="1"/>
</dbReference>
<dbReference type="GO" id="GO:0000155">
    <property type="term" value="F:phosphorelay sensor kinase activity"/>
    <property type="evidence" value="ECO:0007669"/>
    <property type="project" value="InterPro"/>
</dbReference>
<keyword evidence="7" id="KW-0902">Two-component regulatory system</keyword>
<organism evidence="10 11">
    <name type="scientific">Acanthopleuribacter pedis</name>
    <dbReference type="NCBI Taxonomy" id="442870"/>
    <lineage>
        <taxon>Bacteria</taxon>
        <taxon>Pseudomonadati</taxon>
        <taxon>Acidobacteriota</taxon>
        <taxon>Holophagae</taxon>
        <taxon>Acanthopleuribacterales</taxon>
        <taxon>Acanthopleuribacteraceae</taxon>
        <taxon>Acanthopleuribacter</taxon>
    </lineage>
</organism>
<dbReference type="InterPro" id="IPR036890">
    <property type="entry name" value="HATPase_C_sf"/>
</dbReference>
<keyword evidence="3" id="KW-0808">Transferase</keyword>
<dbReference type="Pfam" id="PF02518">
    <property type="entry name" value="HATPase_c"/>
    <property type="match status" value="1"/>
</dbReference>
<dbReference type="Proteomes" id="UP000664417">
    <property type="component" value="Unassembled WGS sequence"/>
</dbReference>
<evidence type="ECO:0000256" key="2">
    <source>
        <dbReference type="ARBA" id="ARBA00012438"/>
    </source>
</evidence>
<keyword evidence="8" id="KW-0812">Transmembrane</keyword>
<comment type="caution">
    <text evidence="10">The sequence shown here is derived from an EMBL/GenBank/DDBJ whole genome shotgun (WGS) entry which is preliminary data.</text>
</comment>
<dbReference type="SMART" id="SM00387">
    <property type="entry name" value="HATPase_c"/>
    <property type="match status" value="1"/>
</dbReference>
<dbReference type="SMART" id="SM00388">
    <property type="entry name" value="HisKA"/>
    <property type="match status" value="1"/>
</dbReference>
<sequence length="522" mass="59880">MMVSLSKPNTFRLGRLLILILMLACPFFVWQSWRNQQESLAKDAKLRAAFRQEWQNLLAEVLWRRFVTDRGQRPAKLYRALPDQPLQGLPPFMSREAFVEKLGVAPGATGLLPEDMRRLLWSDQRFPSGMPQAYAGMVELLRGPLQGVGERDINRLYAVARRFATGEGVSRPFFTLLLERLPKPWREVFVLQRRFCALESAAEPDVFLVSFQHNGGDYLDAYSAAEVDQINRALSALNLDLALSLAPRWARYDDLWLTLAPRRLPAHEQLRRAQTVHLLMVLFVEIILLVIYLLIDQYDKIHRFQQQLLAATSHELRTPLAVIRQFAELLQKKRDQFPARVQTYHQFVLRESMKMQFMVENLLRTARFEHLHLRPKPSSFALGPWLTECIDVAQQLDAAWTVAVGDLPECTVFWDAGMMEQVVMNLLDNARVHAKTDVTVQVSLTDNGRVRLAVRDRGAEVDVVAMRRIQAFKRSDHPDTGLGLGLYLCATIVKGHQGTLQFEEADPGLRVTIDLPQRIKER</sequence>
<accession>A0A8J7Q6Y0</accession>
<dbReference type="RefSeq" id="WP_207861670.1">
    <property type="nucleotide sequence ID" value="NZ_JAFREP010000026.1"/>
</dbReference>
<keyword evidence="5 10" id="KW-0418">Kinase</keyword>
<name>A0A8J7Q6Y0_9BACT</name>
<keyword evidence="6" id="KW-0067">ATP-binding</keyword>
<dbReference type="PANTHER" id="PTHR42878:SF7">
    <property type="entry name" value="SENSOR HISTIDINE KINASE GLRK"/>
    <property type="match status" value="1"/>
</dbReference>
<dbReference type="EC" id="2.7.13.3" evidence="2"/>
<protein>
    <recommendedName>
        <fullName evidence="2">histidine kinase</fullName>
        <ecNumber evidence="2">2.7.13.3</ecNumber>
    </recommendedName>
</protein>
<gene>
    <name evidence="10" type="ORF">J3U88_24675</name>
</gene>
<keyword evidence="8" id="KW-1133">Transmembrane helix</keyword>
<evidence type="ECO:0000259" key="9">
    <source>
        <dbReference type="PROSITE" id="PS50109"/>
    </source>
</evidence>
<dbReference type="GO" id="GO:0007234">
    <property type="term" value="P:osmosensory signaling via phosphorelay pathway"/>
    <property type="evidence" value="ECO:0007669"/>
    <property type="project" value="TreeGrafter"/>
</dbReference>
<feature type="transmembrane region" description="Helical" evidence="8">
    <location>
        <begin position="276"/>
        <end position="295"/>
    </location>
</feature>
<evidence type="ECO:0000313" key="11">
    <source>
        <dbReference type="Proteomes" id="UP000664417"/>
    </source>
</evidence>
<keyword evidence="4" id="KW-0547">Nucleotide-binding</keyword>
<dbReference type="SUPFAM" id="SSF55874">
    <property type="entry name" value="ATPase domain of HSP90 chaperone/DNA topoisomerase II/histidine kinase"/>
    <property type="match status" value="1"/>
</dbReference>
<evidence type="ECO:0000256" key="1">
    <source>
        <dbReference type="ARBA" id="ARBA00000085"/>
    </source>
</evidence>
<proteinExistence type="predicted"/>
<dbReference type="PANTHER" id="PTHR42878">
    <property type="entry name" value="TWO-COMPONENT HISTIDINE KINASE"/>
    <property type="match status" value="1"/>
</dbReference>
<dbReference type="EMBL" id="JAFREP010000026">
    <property type="protein sequence ID" value="MBO1321697.1"/>
    <property type="molecule type" value="Genomic_DNA"/>
</dbReference>
<evidence type="ECO:0000313" key="10">
    <source>
        <dbReference type="EMBL" id="MBO1321697.1"/>
    </source>
</evidence>
<dbReference type="InterPro" id="IPR003594">
    <property type="entry name" value="HATPase_dom"/>
</dbReference>
<feature type="domain" description="Histidine kinase" evidence="9">
    <location>
        <begin position="311"/>
        <end position="519"/>
    </location>
</feature>
<dbReference type="InterPro" id="IPR050351">
    <property type="entry name" value="BphY/WalK/GraS-like"/>
</dbReference>
<keyword evidence="8" id="KW-0472">Membrane</keyword>
<dbReference type="InterPro" id="IPR005467">
    <property type="entry name" value="His_kinase_dom"/>
</dbReference>
<dbReference type="InterPro" id="IPR036097">
    <property type="entry name" value="HisK_dim/P_sf"/>
</dbReference>
<comment type="catalytic activity">
    <reaction evidence="1">
        <text>ATP + protein L-histidine = ADP + protein N-phospho-L-histidine.</text>
        <dbReference type="EC" id="2.7.13.3"/>
    </reaction>
</comment>
<dbReference type="InterPro" id="IPR003661">
    <property type="entry name" value="HisK_dim/P_dom"/>
</dbReference>
<dbReference type="GO" id="GO:0005524">
    <property type="term" value="F:ATP binding"/>
    <property type="evidence" value="ECO:0007669"/>
    <property type="project" value="UniProtKB-KW"/>
</dbReference>
<evidence type="ECO:0000256" key="8">
    <source>
        <dbReference type="SAM" id="Phobius"/>
    </source>
</evidence>
<dbReference type="AlphaFoldDB" id="A0A8J7Q6Y0"/>
<evidence type="ECO:0000256" key="5">
    <source>
        <dbReference type="ARBA" id="ARBA00022777"/>
    </source>
</evidence>
<dbReference type="Gene3D" id="1.10.287.130">
    <property type="match status" value="1"/>
</dbReference>
<dbReference type="Gene3D" id="3.30.565.10">
    <property type="entry name" value="Histidine kinase-like ATPase, C-terminal domain"/>
    <property type="match status" value="1"/>
</dbReference>
<dbReference type="CDD" id="cd00082">
    <property type="entry name" value="HisKA"/>
    <property type="match status" value="1"/>
</dbReference>
<evidence type="ECO:0000256" key="6">
    <source>
        <dbReference type="ARBA" id="ARBA00022840"/>
    </source>
</evidence>
<evidence type="ECO:0000256" key="7">
    <source>
        <dbReference type="ARBA" id="ARBA00023012"/>
    </source>
</evidence>
<reference evidence="10" key="1">
    <citation type="submission" date="2021-03" db="EMBL/GenBank/DDBJ databases">
        <authorList>
            <person name="Wang G."/>
        </authorList>
    </citation>
    <scope>NUCLEOTIDE SEQUENCE</scope>
    <source>
        <strain evidence="10">KCTC 12899</strain>
    </source>
</reference>
<dbReference type="GO" id="GO:0000156">
    <property type="term" value="F:phosphorelay response regulator activity"/>
    <property type="evidence" value="ECO:0007669"/>
    <property type="project" value="TreeGrafter"/>
</dbReference>
<dbReference type="GO" id="GO:0030295">
    <property type="term" value="F:protein kinase activator activity"/>
    <property type="evidence" value="ECO:0007669"/>
    <property type="project" value="TreeGrafter"/>
</dbReference>
<dbReference type="Pfam" id="PF00512">
    <property type="entry name" value="HisKA"/>
    <property type="match status" value="1"/>
</dbReference>
<evidence type="ECO:0000256" key="4">
    <source>
        <dbReference type="ARBA" id="ARBA00022741"/>
    </source>
</evidence>
<dbReference type="SUPFAM" id="SSF47384">
    <property type="entry name" value="Homodimeric domain of signal transducing histidine kinase"/>
    <property type="match status" value="1"/>
</dbReference>
<evidence type="ECO:0000256" key="3">
    <source>
        <dbReference type="ARBA" id="ARBA00022679"/>
    </source>
</evidence>
<keyword evidence="11" id="KW-1185">Reference proteome</keyword>